<protein>
    <submittedName>
        <fullName evidence="1">31534_t:CDS:1</fullName>
    </submittedName>
</protein>
<evidence type="ECO:0000313" key="1">
    <source>
        <dbReference type="EMBL" id="CAG8857571.1"/>
    </source>
</evidence>
<dbReference type="Proteomes" id="UP000789901">
    <property type="component" value="Unassembled WGS sequence"/>
</dbReference>
<keyword evidence="2" id="KW-1185">Reference proteome</keyword>
<reference evidence="1 2" key="1">
    <citation type="submission" date="2021-06" db="EMBL/GenBank/DDBJ databases">
        <authorList>
            <person name="Kallberg Y."/>
            <person name="Tangrot J."/>
            <person name="Rosling A."/>
        </authorList>
    </citation>
    <scope>NUCLEOTIDE SEQUENCE [LARGE SCALE GENOMIC DNA]</scope>
    <source>
        <strain evidence="1 2">120-4 pot B 10/14</strain>
    </source>
</reference>
<gene>
    <name evidence="1" type="ORF">GMARGA_LOCUS46390</name>
</gene>
<dbReference type="EMBL" id="CAJVQB010172445">
    <property type="protein sequence ID" value="CAG8857571.1"/>
    <property type="molecule type" value="Genomic_DNA"/>
</dbReference>
<evidence type="ECO:0000313" key="2">
    <source>
        <dbReference type="Proteomes" id="UP000789901"/>
    </source>
</evidence>
<accession>A0ABN7XQF1</accession>
<sequence>LFKINLLPKTIATNTAHTEYTDYIVGFTLRVVGPKQKWSKQ</sequence>
<organism evidence="1 2">
    <name type="scientific">Gigaspora margarita</name>
    <dbReference type="NCBI Taxonomy" id="4874"/>
    <lineage>
        <taxon>Eukaryota</taxon>
        <taxon>Fungi</taxon>
        <taxon>Fungi incertae sedis</taxon>
        <taxon>Mucoromycota</taxon>
        <taxon>Glomeromycotina</taxon>
        <taxon>Glomeromycetes</taxon>
        <taxon>Diversisporales</taxon>
        <taxon>Gigasporaceae</taxon>
        <taxon>Gigaspora</taxon>
    </lineage>
</organism>
<proteinExistence type="predicted"/>
<feature type="non-terminal residue" evidence="1">
    <location>
        <position position="41"/>
    </location>
</feature>
<feature type="non-terminal residue" evidence="1">
    <location>
        <position position="1"/>
    </location>
</feature>
<name>A0ABN7XQF1_GIGMA</name>
<comment type="caution">
    <text evidence="1">The sequence shown here is derived from an EMBL/GenBank/DDBJ whole genome shotgun (WGS) entry which is preliminary data.</text>
</comment>